<name>A0A1H8N9E8_9RHOB</name>
<proteinExistence type="predicted"/>
<organism evidence="2 3">
    <name type="scientific">Paracoccus alcaliphilus</name>
    <dbReference type="NCBI Taxonomy" id="34002"/>
    <lineage>
        <taxon>Bacteria</taxon>
        <taxon>Pseudomonadati</taxon>
        <taxon>Pseudomonadota</taxon>
        <taxon>Alphaproteobacteria</taxon>
        <taxon>Rhodobacterales</taxon>
        <taxon>Paracoccaceae</taxon>
        <taxon>Paracoccus</taxon>
    </lineage>
</organism>
<keyword evidence="3" id="KW-1185">Reference proteome</keyword>
<evidence type="ECO:0000313" key="3">
    <source>
        <dbReference type="Proteomes" id="UP000199054"/>
    </source>
</evidence>
<reference evidence="2 3" key="1">
    <citation type="submission" date="2016-10" db="EMBL/GenBank/DDBJ databases">
        <authorList>
            <person name="de Groot N.N."/>
        </authorList>
    </citation>
    <scope>NUCLEOTIDE SEQUENCE [LARGE SCALE GENOMIC DNA]</scope>
    <source>
        <strain evidence="2 3">DSM 8512</strain>
    </source>
</reference>
<dbReference type="Proteomes" id="UP000199054">
    <property type="component" value="Unassembled WGS sequence"/>
</dbReference>
<protein>
    <submittedName>
        <fullName evidence="2">Uncharacterized protein</fullName>
    </submittedName>
</protein>
<sequence length="60" mass="6471">MTDRSKDGKGASGKGAAGREERLRAALRANLQRRKQQARARAEKTIGNNDNKDDTGGDDS</sequence>
<gene>
    <name evidence="2" type="ORF">SAMN04489859_10552</name>
</gene>
<dbReference type="RefSeq" id="WP_090617241.1">
    <property type="nucleotide sequence ID" value="NZ_CP067124.1"/>
</dbReference>
<dbReference type="AlphaFoldDB" id="A0A1H8N9E8"/>
<feature type="region of interest" description="Disordered" evidence="1">
    <location>
        <begin position="1"/>
        <end position="60"/>
    </location>
</feature>
<accession>A0A1H8N9E8</accession>
<dbReference type="STRING" id="34002.SAMN04489859_10552"/>
<evidence type="ECO:0000313" key="2">
    <source>
        <dbReference type="EMBL" id="SEO26235.1"/>
    </source>
</evidence>
<evidence type="ECO:0000256" key="1">
    <source>
        <dbReference type="SAM" id="MobiDB-lite"/>
    </source>
</evidence>
<feature type="compositionally biased region" description="Basic and acidic residues" evidence="1">
    <location>
        <begin position="40"/>
        <end position="60"/>
    </location>
</feature>
<dbReference type="EMBL" id="FODE01000055">
    <property type="protein sequence ID" value="SEO26235.1"/>
    <property type="molecule type" value="Genomic_DNA"/>
</dbReference>